<sequence>MSDEFWNNLDQYRELGLDAPRWIASSSDELESLAILDSFAKTKRSNYLTEYSWFDAFPYSGKNPEIVRRVYNYKDFDNANILKNKRIVSLFNVHADTLCDSLALLKMLTNFCAKINPKYRVKCVGISTTSNRESEFVLLDYIDVHRGDKIGNTAINTASIKVIDPLEQPDSPVNVAISLTASLENLLILGCTTGFRIIPIYDAPNEDMINRIQTSHDVFASKYDIFIDDYSSIKTGKLFLGATAYAHTEKQLPVRYDLIKPGMAVLLTDKLGSLSPLNIFTMEKLEEFKPNAPNELADSVIKNEIIKSLTQPKFSLGKIVAKYSPELGNEFDVSTNLVAVHPAGIDGALALLHLARISNSHLKIREIPMKYEEFAIRATTENIIPNSTSSANGCHIIIASNEVANQIAEDLKKHNFAATIIGEVIEKDGAKVTISKKLRSYMAADLLINRFELSDSI</sequence>
<proteinExistence type="predicted"/>
<reference evidence="1" key="1">
    <citation type="journal article" date="2004" name="Environ. Microbiol.">
        <title>Characterization of Large-Insert DNA Libraries from Soil for Environmental Genomic Studies of Archaea.</title>
        <authorList>
            <person name="Treusch A.H."/>
            <person name="Kletzin A."/>
            <person name="Raddatz G."/>
            <person name="Ochsenreiter T."/>
            <person name="Quaiser A."/>
            <person name="Meurer G."/>
            <person name="Schuster S.C."/>
            <person name="Schleper C."/>
        </authorList>
    </citation>
    <scope>NUCLEOTIDE SEQUENCE</scope>
</reference>
<dbReference type="Gene3D" id="3.90.650.10">
    <property type="entry name" value="PurM-like C-terminal domain"/>
    <property type="match status" value="1"/>
</dbReference>
<dbReference type="InterPro" id="IPR036676">
    <property type="entry name" value="PurM-like_C_sf"/>
</dbReference>
<accession>Q702F6</accession>
<organism evidence="1">
    <name type="scientific">uncultured crenarchaeote</name>
    <dbReference type="NCBI Taxonomy" id="29281"/>
    <lineage>
        <taxon>Archaea</taxon>
        <taxon>Thermoproteota</taxon>
        <taxon>environmental samples</taxon>
    </lineage>
</organism>
<dbReference type="EMBL" id="AJ627420">
    <property type="protein sequence ID" value="CAF28668.1"/>
    <property type="molecule type" value="Genomic_DNA"/>
</dbReference>
<dbReference type="InterPro" id="IPR017003">
    <property type="entry name" value="UCP032675"/>
</dbReference>
<dbReference type="SUPFAM" id="SSF56042">
    <property type="entry name" value="PurM C-terminal domain-like"/>
    <property type="match status" value="1"/>
</dbReference>
<evidence type="ECO:0000313" key="1">
    <source>
        <dbReference type="EMBL" id="CAF28668.1"/>
    </source>
</evidence>
<name>Q702F6_9CREN</name>
<protein>
    <submittedName>
        <fullName evidence="1">Uncharacterized protein</fullName>
    </submittedName>
</protein>
<dbReference type="PIRSF" id="PIRSF032675">
    <property type="entry name" value="UCP032675"/>
    <property type="match status" value="1"/>
</dbReference>
<dbReference type="AlphaFoldDB" id="Q702F6"/>